<dbReference type="InParanoid" id="A0A1X7SL66"/>
<reference evidence="2" key="1">
    <citation type="submission" date="2017-05" db="UniProtKB">
        <authorList>
            <consortium name="EnsemblMetazoa"/>
        </authorList>
    </citation>
    <scope>IDENTIFICATION</scope>
</reference>
<feature type="region of interest" description="Disordered" evidence="1">
    <location>
        <begin position="1"/>
        <end position="73"/>
    </location>
</feature>
<evidence type="ECO:0000256" key="1">
    <source>
        <dbReference type="SAM" id="MobiDB-lite"/>
    </source>
</evidence>
<proteinExistence type="predicted"/>
<accession>A0A1X7SL66</accession>
<name>A0A1X7SL66_AMPQE</name>
<protein>
    <submittedName>
        <fullName evidence="2">Uncharacterized protein</fullName>
    </submittedName>
</protein>
<organism evidence="2">
    <name type="scientific">Amphimedon queenslandica</name>
    <name type="common">Sponge</name>
    <dbReference type="NCBI Taxonomy" id="400682"/>
    <lineage>
        <taxon>Eukaryota</taxon>
        <taxon>Metazoa</taxon>
        <taxon>Porifera</taxon>
        <taxon>Demospongiae</taxon>
        <taxon>Heteroscleromorpha</taxon>
        <taxon>Haplosclerida</taxon>
        <taxon>Niphatidae</taxon>
        <taxon>Amphimedon</taxon>
    </lineage>
</organism>
<evidence type="ECO:0000313" key="2">
    <source>
        <dbReference type="EnsemblMetazoa" id="Aqu2.1.02871_001"/>
    </source>
</evidence>
<feature type="compositionally biased region" description="Basic and acidic residues" evidence="1">
    <location>
        <begin position="1"/>
        <end position="11"/>
    </location>
</feature>
<sequence length="73" mass="8189">MRDTGETRDSRAVYGVRKQPSKGPYNNSSKKSGQPKVKPQEMGSHKTHPKVYTRCEKDHPSGKDTCHARMSTS</sequence>
<dbReference type="AlphaFoldDB" id="A0A1X7SL66"/>
<dbReference type="EnsemblMetazoa" id="Aqu2.1.02871_001">
    <property type="protein sequence ID" value="Aqu2.1.02871_001"/>
    <property type="gene ID" value="Aqu2.1.02871"/>
</dbReference>
<feature type="compositionally biased region" description="Basic and acidic residues" evidence="1">
    <location>
        <begin position="53"/>
        <end position="67"/>
    </location>
</feature>